<evidence type="ECO:0000256" key="6">
    <source>
        <dbReference type="SAM" id="Phobius"/>
    </source>
</evidence>
<evidence type="ECO:0000313" key="8">
    <source>
        <dbReference type="EMBL" id="TMQ64619.1"/>
    </source>
</evidence>
<protein>
    <submittedName>
        <fullName evidence="8">DedA family protein</fullName>
    </submittedName>
</protein>
<keyword evidence="4 6" id="KW-1133">Transmembrane helix</keyword>
<sequence length="219" mass="24788">MFHSLFALWFRLTLEWGYWGVFTLMAIESTVFPIPSELVVPPAAYWAEQGRFHFWGVVAAATLGSWAGSAVSYWVARRVGRPLLLRYGKFVFVPESKWLLAERWINRYSATGIFFARLLPVVRHLVSLPAGAARMPFPRFTVMTLLGSCVWCTVLAWFGAKVLADQPRLLEDPEALARVVRAKLLWFVAAATVLLALTVLVEAIGRRLKRKHAETEPSR</sequence>
<keyword evidence="5 6" id="KW-0472">Membrane</keyword>
<dbReference type="EMBL" id="VBOY01000082">
    <property type="protein sequence ID" value="TMQ64619.1"/>
    <property type="molecule type" value="Genomic_DNA"/>
</dbReference>
<comment type="caution">
    <text evidence="8">The sequence shown here is derived from an EMBL/GenBank/DDBJ whole genome shotgun (WGS) entry which is preliminary data.</text>
</comment>
<dbReference type="GO" id="GO:0005886">
    <property type="term" value="C:plasma membrane"/>
    <property type="evidence" value="ECO:0007669"/>
    <property type="project" value="UniProtKB-SubCell"/>
</dbReference>
<accession>A0A538TLV7</accession>
<name>A0A538TLV7_UNCEI</name>
<keyword evidence="2" id="KW-1003">Cell membrane</keyword>
<feature type="transmembrane region" description="Helical" evidence="6">
    <location>
        <begin position="52"/>
        <end position="76"/>
    </location>
</feature>
<dbReference type="InterPro" id="IPR032816">
    <property type="entry name" value="VTT_dom"/>
</dbReference>
<evidence type="ECO:0000313" key="9">
    <source>
        <dbReference type="Proteomes" id="UP000316609"/>
    </source>
</evidence>
<dbReference type="AlphaFoldDB" id="A0A538TLV7"/>
<evidence type="ECO:0000256" key="3">
    <source>
        <dbReference type="ARBA" id="ARBA00022692"/>
    </source>
</evidence>
<feature type="domain" description="VTT" evidence="7">
    <location>
        <begin position="52"/>
        <end position="160"/>
    </location>
</feature>
<dbReference type="Pfam" id="PF09335">
    <property type="entry name" value="VTT_dom"/>
    <property type="match status" value="1"/>
</dbReference>
<evidence type="ECO:0000259" key="7">
    <source>
        <dbReference type="Pfam" id="PF09335"/>
    </source>
</evidence>
<proteinExistence type="predicted"/>
<dbReference type="InterPro" id="IPR051311">
    <property type="entry name" value="DedA_domain"/>
</dbReference>
<evidence type="ECO:0000256" key="2">
    <source>
        <dbReference type="ARBA" id="ARBA00022475"/>
    </source>
</evidence>
<dbReference type="PANTHER" id="PTHR42709:SF6">
    <property type="entry name" value="UNDECAPRENYL PHOSPHATE TRANSPORTER A"/>
    <property type="match status" value="1"/>
</dbReference>
<evidence type="ECO:0000256" key="5">
    <source>
        <dbReference type="ARBA" id="ARBA00023136"/>
    </source>
</evidence>
<dbReference type="Proteomes" id="UP000316609">
    <property type="component" value="Unassembled WGS sequence"/>
</dbReference>
<gene>
    <name evidence="8" type="ORF">E6K78_08860</name>
</gene>
<feature type="transmembrane region" description="Helical" evidence="6">
    <location>
        <begin position="184"/>
        <end position="204"/>
    </location>
</feature>
<feature type="transmembrane region" description="Helical" evidence="6">
    <location>
        <begin position="12"/>
        <end position="32"/>
    </location>
</feature>
<feature type="transmembrane region" description="Helical" evidence="6">
    <location>
        <begin position="142"/>
        <end position="164"/>
    </location>
</feature>
<evidence type="ECO:0000256" key="1">
    <source>
        <dbReference type="ARBA" id="ARBA00004651"/>
    </source>
</evidence>
<dbReference type="PANTHER" id="PTHR42709">
    <property type="entry name" value="ALKALINE PHOSPHATASE LIKE PROTEIN"/>
    <property type="match status" value="1"/>
</dbReference>
<reference evidence="8 9" key="1">
    <citation type="journal article" date="2019" name="Nat. Microbiol.">
        <title>Mediterranean grassland soil C-N compound turnover is dependent on rainfall and depth, and is mediated by genomically divergent microorganisms.</title>
        <authorList>
            <person name="Diamond S."/>
            <person name="Andeer P.F."/>
            <person name="Li Z."/>
            <person name="Crits-Christoph A."/>
            <person name="Burstein D."/>
            <person name="Anantharaman K."/>
            <person name="Lane K.R."/>
            <person name="Thomas B.C."/>
            <person name="Pan C."/>
            <person name="Northen T.R."/>
            <person name="Banfield J.F."/>
        </authorList>
    </citation>
    <scope>NUCLEOTIDE SEQUENCE [LARGE SCALE GENOMIC DNA]</scope>
    <source>
        <strain evidence="8">WS_8</strain>
    </source>
</reference>
<comment type="subcellular location">
    <subcellularLocation>
        <location evidence="1">Cell membrane</location>
        <topology evidence="1">Multi-pass membrane protein</topology>
    </subcellularLocation>
</comment>
<organism evidence="8 9">
    <name type="scientific">Eiseniibacteriota bacterium</name>
    <dbReference type="NCBI Taxonomy" id="2212470"/>
    <lineage>
        <taxon>Bacteria</taxon>
        <taxon>Candidatus Eiseniibacteriota</taxon>
    </lineage>
</organism>
<keyword evidence="3 6" id="KW-0812">Transmembrane</keyword>
<evidence type="ECO:0000256" key="4">
    <source>
        <dbReference type="ARBA" id="ARBA00022989"/>
    </source>
</evidence>